<evidence type="ECO:0000313" key="1">
    <source>
        <dbReference type="EMBL" id="QGH75794.1"/>
    </source>
</evidence>
<dbReference type="GeneID" id="70081289"/>
<keyword evidence="2" id="KW-1185">Reference proteome</keyword>
<organism evidence="1 2">
    <name type="scientific">Gordonia phage Syleon</name>
    <dbReference type="NCBI Taxonomy" id="2653718"/>
    <lineage>
        <taxon>Viruses</taxon>
        <taxon>Duplodnaviria</taxon>
        <taxon>Heunggongvirae</taxon>
        <taxon>Uroviricota</taxon>
        <taxon>Caudoviricetes</taxon>
        <taxon>Deeyouvirinae</taxon>
        <taxon>Octobienvirus</taxon>
        <taxon>Octobienvirus syleon</taxon>
    </lineage>
</organism>
<proteinExistence type="predicted"/>
<dbReference type="Proteomes" id="UP000346466">
    <property type="component" value="Segment"/>
</dbReference>
<gene>
    <name evidence="1" type="primary">65</name>
    <name evidence="1" type="ORF">SEA_SYLEON_65</name>
</gene>
<protein>
    <submittedName>
        <fullName evidence="1">Uncharacterized protein</fullName>
    </submittedName>
</protein>
<dbReference type="KEGG" id="vg:70081289"/>
<sequence length="96" mass="10867">MSYQEDMLAWAVHKAEQAGQWPEDAEGITAETEQETRSDGYCDTCYYEYEVTVVRINYRVGKGRVRSLTVDLGSMSTSDVIQDVLEFCDELRAAGK</sequence>
<name>A0A5Q2WG07_9CAUD</name>
<dbReference type="RefSeq" id="YP_010246724.1">
    <property type="nucleotide sequence ID" value="NC_060137.1"/>
</dbReference>
<evidence type="ECO:0000313" key="2">
    <source>
        <dbReference type="Proteomes" id="UP000346466"/>
    </source>
</evidence>
<reference evidence="1 2" key="1">
    <citation type="submission" date="2019-09" db="EMBL/GenBank/DDBJ databases">
        <authorList>
            <person name="Falcon-Lizardi N."/>
            <person name="Rios-Rosa Y."/>
            <person name="Rivera-Cruz A."/>
            <person name="Rivera-Espinal N.S."/>
            <person name="Rodriguez-Cotto F.E."/>
            <person name="Rosa-Flores A.N."/>
            <person name="Rubin M.R."/>
            <person name="Vazquez E."/>
            <person name="Molloy S.D."/>
            <person name="Garlena R.A."/>
            <person name="Russell D.A."/>
            <person name="Pope W.H."/>
            <person name="Jacobs-Sera D."/>
            <person name="Hatfull G.F."/>
        </authorList>
    </citation>
    <scope>NUCLEOTIDE SEQUENCE [LARGE SCALE GENOMIC DNA]</scope>
</reference>
<accession>A0A5Q2WG07</accession>
<dbReference type="EMBL" id="MN444870">
    <property type="protein sequence ID" value="QGH75794.1"/>
    <property type="molecule type" value="Genomic_DNA"/>
</dbReference>